<evidence type="ECO:0000256" key="4">
    <source>
        <dbReference type="ARBA" id="ARBA00022640"/>
    </source>
</evidence>
<evidence type="ECO:0000313" key="7">
    <source>
        <dbReference type="Proteomes" id="UP000002630"/>
    </source>
</evidence>
<keyword evidence="4" id="KW-0934">Plastid</keyword>
<dbReference type="OMA" id="MACCEVS"/>
<dbReference type="Proteomes" id="UP000002630">
    <property type="component" value="Linkage Group LG12"/>
</dbReference>
<sequence>MLAVAGHLVQQNFRLPGMLSTSADLSFADMPNGLAALSKIPALGLFQIIAFIGFLEIGVMKQKEGSFPGDMTLGGEPYAWTKFSDEVKEQKRAIELNNGRAAQMGILGLMMHEAVNNHPYIINVPPPATYLLI</sequence>
<dbReference type="InterPro" id="IPR022796">
    <property type="entry name" value="Chloroa_b-bind"/>
</dbReference>
<proteinExistence type="inferred from homology"/>
<dbReference type="Pfam" id="PF00504">
    <property type="entry name" value="Chloroa_b-bind"/>
    <property type="match status" value="1"/>
</dbReference>
<dbReference type="AlphaFoldDB" id="D7FKU2"/>
<dbReference type="EMBL" id="FN649737">
    <property type="protein sequence ID" value="CBJ29487.1"/>
    <property type="molecule type" value="Genomic_DNA"/>
</dbReference>
<keyword evidence="5" id="KW-0472">Membrane</keyword>
<gene>
    <name evidence="6" type="primary">LHCP27</name>
    <name evidence="6" type="ORF">Esi_0149_0016</name>
</gene>
<organism evidence="6 7">
    <name type="scientific">Ectocarpus siliculosus</name>
    <name type="common">Brown alga</name>
    <name type="synonym">Conferva siliculosa</name>
    <dbReference type="NCBI Taxonomy" id="2880"/>
    <lineage>
        <taxon>Eukaryota</taxon>
        <taxon>Sar</taxon>
        <taxon>Stramenopiles</taxon>
        <taxon>Ochrophyta</taxon>
        <taxon>PX clade</taxon>
        <taxon>Phaeophyceae</taxon>
        <taxon>Ectocarpales</taxon>
        <taxon>Ectocarpaceae</taxon>
        <taxon>Ectocarpus</taxon>
    </lineage>
</organism>
<dbReference type="GO" id="GO:0009507">
    <property type="term" value="C:chloroplast"/>
    <property type="evidence" value="ECO:0007669"/>
    <property type="project" value="UniProtKB-SubCell"/>
</dbReference>
<dbReference type="OrthoDB" id="423598at2759"/>
<dbReference type="InParanoid" id="D7FKU2"/>
<evidence type="ECO:0000256" key="1">
    <source>
        <dbReference type="ARBA" id="ARBA00004229"/>
    </source>
</evidence>
<comment type="similarity">
    <text evidence="2">Belongs to the fucoxanthin chlorophyll protein family.</text>
</comment>
<reference evidence="6 7" key="1">
    <citation type="journal article" date="2010" name="Nature">
        <title>The Ectocarpus genome and the independent evolution of multicellularity in brown algae.</title>
        <authorList>
            <person name="Cock J.M."/>
            <person name="Sterck L."/>
            <person name="Rouze P."/>
            <person name="Scornet D."/>
            <person name="Allen A.E."/>
            <person name="Amoutzias G."/>
            <person name="Anthouard V."/>
            <person name="Artiguenave F."/>
            <person name="Aury J.M."/>
            <person name="Badger J.H."/>
            <person name="Beszteri B."/>
            <person name="Billiau K."/>
            <person name="Bonnet E."/>
            <person name="Bothwell J.H."/>
            <person name="Bowler C."/>
            <person name="Boyen C."/>
            <person name="Brownlee C."/>
            <person name="Carrano C.J."/>
            <person name="Charrier B."/>
            <person name="Cho G.Y."/>
            <person name="Coelho S.M."/>
            <person name="Collen J."/>
            <person name="Corre E."/>
            <person name="Da Silva C."/>
            <person name="Delage L."/>
            <person name="Delaroque N."/>
            <person name="Dittami S.M."/>
            <person name="Doulbeau S."/>
            <person name="Elias M."/>
            <person name="Farnham G."/>
            <person name="Gachon C.M."/>
            <person name="Gschloessl B."/>
            <person name="Heesch S."/>
            <person name="Jabbari K."/>
            <person name="Jubin C."/>
            <person name="Kawai H."/>
            <person name="Kimura K."/>
            <person name="Kloareg B."/>
            <person name="Kupper F.C."/>
            <person name="Lang D."/>
            <person name="Le Bail A."/>
            <person name="Leblanc C."/>
            <person name="Lerouge P."/>
            <person name="Lohr M."/>
            <person name="Lopez P.J."/>
            <person name="Martens C."/>
            <person name="Maumus F."/>
            <person name="Michel G."/>
            <person name="Miranda-Saavedra D."/>
            <person name="Morales J."/>
            <person name="Moreau H."/>
            <person name="Motomura T."/>
            <person name="Nagasato C."/>
            <person name="Napoli C.A."/>
            <person name="Nelson D.R."/>
            <person name="Nyvall-Collen P."/>
            <person name="Peters A.F."/>
            <person name="Pommier C."/>
            <person name="Potin P."/>
            <person name="Poulain J."/>
            <person name="Quesneville H."/>
            <person name="Read B."/>
            <person name="Rensing S.A."/>
            <person name="Ritter A."/>
            <person name="Rousvoal S."/>
            <person name="Samanta M."/>
            <person name="Samson G."/>
            <person name="Schroeder D.C."/>
            <person name="Segurens B."/>
            <person name="Strittmatter M."/>
            <person name="Tonon T."/>
            <person name="Tregear J.W."/>
            <person name="Valentin K."/>
            <person name="von Dassow P."/>
            <person name="Yamagishi T."/>
            <person name="Van de Peer Y."/>
            <person name="Wincker P."/>
        </authorList>
    </citation>
    <scope>NUCLEOTIDE SEQUENCE [LARGE SCALE GENOMIC DNA]</scope>
    <source>
        <strain evidence="7">Ec32 / CCAP1310/4</strain>
    </source>
</reference>
<evidence type="ECO:0000256" key="2">
    <source>
        <dbReference type="ARBA" id="ARBA00005933"/>
    </source>
</evidence>
<keyword evidence="5" id="KW-0812">Transmembrane</keyword>
<name>D7FKU2_ECTSI</name>
<keyword evidence="7" id="KW-1185">Reference proteome</keyword>
<dbReference type="EMBL" id="FN648060">
    <property type="protein sequence ID" value="CBJ29487.1"/>
    <property type="molecule type" value="Genomic_DNA"/>
</dbReference>
<accession>D7FKU2</accession>
<feature type="transmembrane region" description="Helical" evidence="5">
    <location>
        <begin position="40"/>
        <end position="59"/>
    </location>
</feature>
<keyword evidence="5" id="KW-1133">Transmembrane helix</keyword>
<comment type="subcellular location">
    <subcellularLocation>
        <location evidence="1">Plastid</location>
        <location evidence="1">Chloroplast</location>
    </subcellularLocation>
</comment>
<keyword evidence="3" id="KW-0150">Chloroplast</keyword>
<dbReference type="SUPFAM" id="SSF103511">
    <property type="entry name" value="Chlorophyll a-b binding protein"/>
    <property type="match status" value="1"/>
</dbReference>
<protein>
    <submittedName>
        <fullName evidence="6">Light harvesting complex protein</fullName>
    </submittedName>
</protein>
<evidence type="ECO:0000256" key="5">
    <source>
        <dbReference type="SAM" id="Phobius"/>
    </source>
</evidence>
<evidence type="ECO:0000256" key="3">
    <source>
        <dbReference type="ARBA" id="ARBA00022528"/>
    </source>
</evidence>
<evidence type="ECO:0000313" key="6">
    <source>
        <dbReference type="EMBL" id="CBJ29487.1"/>
    </source>
</evidence>
<dbReference type="Gene3D" id="1.10.3460.10">
    <property type="entry name" value="Chlorophyll a/b binding protein domain"/>
    <property type="match status" value="1"/>
</dbReference>